<accession>A0ACA9QYQ6</accession>
<name>A0ACA9QYQ6_9GLOM</name>
<organism evidence="1 2">
    <name type="scientific">Racocetra persica</name>
    <dbReference type="NCBI Taxonomy" id="160502"/>
    <lineage>
        <taxon>Eukaryota</taxon>
        <taxon>Fungi</taxon>
        <taxon>Fungi incertae sedis</taxon>
        <taxon>Mucoromycota</taxon>
        <taxon>Glomeromycotina</taxon>
        <taxon>Glomeromycetes</taxon>
        <taxon>Diversisporales</taxon>
        <taxon>Gigasporaceae</taxon>
        <taxon>Racocetra</taxon>
    </lineage>
</organism>
<keyword evidence="2" id="KW-1185">Reference proteome</keyword>
<evidence type="ECO:0000313" key="2">
    <source>
        <dbReference type="Proteomes" id="UP000789920"/>
    </source>
</evidence>
<feature type="non-terminal residue" evidence="1">
    <location>
        <position position="56"/>
    </location>
</feature>
<comment type="caution">
    <text evidence="1">The sequence shown here is derived from an EMBL/GenBank/DDBJ whole genome shotgun (WGS) entry which is preliminary data.</text>
</comment>
<reference evidence="1" key="1">
    <citation type="submission" date="2021-06" db="EMBL/GenBank/DDBJ databases">
        <authorList>
            <person name="Kallberg Y."/>
            <person name="Tangrot J."/>
            <person name="Rosling A."/>
        </authorList>
    </citation>
    <scope>NUCLEOTIDE SEQUENCE</scope>
    <source>
        <strain evidence="1">MA461A</strain>
    </source>
</reference>
<proteinExistence type="predicted"/>
<sequence length="56" mass="6502">TVQKKNAKNVKNVINWVILRWTEKGWNEKCDASAKVMVINSEVVRKMNVKNAMKPM</sequence>
<feature type="non-terminal residue" evidence="1">
    <location>
        <position position="1"/>
    </location>
</feature>
<dbReference type="Proteomes" id="UP000789920">
    <property type="component" value="Unassembled WGS sequence"/>
</dbReference>
<gene>
    <name evidence="1" type="ORF">RPERSI_LOCUS16268</name>
</gene>
<evidence type="ECO:0000313" key="1">
    <source>
        <dbReference type="EMBL" id="CAG8769830.1"/>
    </source>
</evidence>
<dbReference type="EMBL" id="CAJVQC010039979">
    <property type="protein sequence ID" value="CAG8769830.1"/>
    <property type="molecule type" value="Genomic_DNA"/>
</dbReference>
<protein>
    <submittedName>
        <fullName evidence="1">22332_t:CDS:1</fullName>
    </submittedName>
</protein>